<name>A0A073CBF0_PLAA1</name>
<keyword evidence="3" id="KW-1185">Reference proteome</keyword>
<dbReference type="Proteomes" id="UP000027395">
    <property type="component" value="Chromosome"/>
</dbReference>
<reference evidence="2 3" key="1">
    <citation type="journal article" date="2014" name="Appl. Environ. Microbiol.">
        <title>Elucidation of insertion elements encoded on plasmids and in vitro construction of shuttle vectors from the toxic cyanobacterium Planktothrix.</title>
        <authorList>
            <person name="Christiansen G."/>
            <person name="Goesmann A."/>
            <person name="Kurmayer R."/>
        </authorList>
    </citation>
    <scope>NUCLEOTIDE SEQUENCE [LARGE SCALE GENOMIC DNA]</scope>
    <source>
        <strain evidence="2 3">NIVA-CYA 126/8</strain>
    </source>
</reference>
<dbReference type="PATRIC" id="fig|388467.6.peg.403"/>
<proteinExistence type="predicted"/>
<dbReference type="HOGENOM" id="CLU_098557_0_0_3"/>
<gene>
    <name evidence="2" type="ORF">A19Y_0451</name>
</gene>
<feature type="domain" description="Putative restriction endonuclease" evidence="1">
    <location>
        <begin position="25"/>
        <end position="189"/>
    </location>
</feature>
<evidence type="ECO:0000313" key="2">
    <source>
        <dbReference type="EMBL" id="KEI65659.1"/>
    </source>
</evidence>
<dbReference type="PANTHER" id="PTHR47152">
    <property type="entry name" value="SLR2084 PROTEIN-RELATED"/>
    <property type="match status" value="1"/>
</dbReference>
<evidence type="ECO:0000259" key="1">
    <source>
        <dbReference type="Pfam" id="PF05685"/>
    </source>
</evidence>
<dbReference type="eggNOG" id="COG4636">
    <property type="taxonomic scope" value="Bacteria"/>
</dbReference>
<evidence type="ECO:0000313" key="3">
    <source>
        <dbReference type="Proteomes" id="UP000027395"/>
    </source>
</evidence>
<dbReference type="Gene3D" id="3.90.1570.10">
    <property type="entry name" value="tt1808, chain A"/>
    <property type="match status" value="1"/>
</dbReference>
<dbReference type="InterPro" id="IPR008538">
    <property type="entry name" value="Uma2"/>
</dbReference>
<organism evidence="2 3">
    <name type="scientific">Planktothrix agardhii (strain NIVA-CYA 126/8)</name>
    <dbReference type="NCBI Taxonomy" id="388467"/>
    <lineage>
        <taxon>Bacteria</taxon>
        <taxon>Bacillati</taxon>
        <taxon>Cyanobacteriota</taxon>
        <taxon>Cyanophyceae</taxon>
        <taxon>Oscillatoriophycideae</taxon>
        <taxon>Oscillatoriales</taxon>
        <taxon>Microcoleaceae</taxon>
        <taxon>Planktothrix</taxon>
    </lineage>
</organism>
<dbReference type="PANTHER" id="PTHR47152:SF1">
    <property type="entry name" value="SLL1186 PROTEIN"/>
    <property type="match status" value="1"/>
</dbReference>
<dbReference type="InterPro" id="IPR011335">
    <property type="entry name" value="Restrct_endonuc-II-like"/>
</dbReference>
<dbReference type="STRING" id="388467.A19Y_0451"/>
<dbReference type="RefSeq" id="WP_042151695.1">
    <property type="nucleotide sequence ID" value="NZ_CM002803.1"/>
</dbReference>
<dbReference type="InterPro" id="IPR012296">
    <property type="entry name" value="Nuclease_put_TT1808"/>
</dbReference>
<dbReference type="EMBL" id="CM002803">
    <property type="protein sequence ID" value="KEI65659.1"/>
    <property type="molecule type" value="Genomic_DNA"/>
</dbReference>
<protein>
    <recommendedName>
        <fullName evidence="1">Putative restriction endonuclease domain-containing protein</fullName>
    </recommendedName>
</protein>
<dbReference type="Pfam" id="PF05685">
    <property type="entry name" value="Uma2"/>
    <property type="match status" value="1"/>
</dbReference>
<dbReference type="CDD" id="cd06260">
    <property type="entry name" value="DUF820-like"/>
    <property type="match status" value="1"/>
</dbReference>
<sequence length="215" mass="24403">MSVTFPIQAIKLTPGSQITISNLSWQDFEEILIDLGEKRNSRVTYDRGTLEIFSPLALHERPHRIIADILKTILDIQGRDWEDFGSTTLKRPPIGGIEPDTCFYIENAQRVQGCTNLDLKQYPPPDLAIEADVTSKTTLDVYEAIGVPEVWIYRNQQLKIYLLSDQGYTETFDSPTFPELSLTELIPQLVQKAIDAGTSKMLRELRTETVISHHV</sequence>
<dbReference type="SUPFAM" id="SSF52980">
    <property type="entry name" value="Restriction endonuclease-like"/>
    <property type="match status" value="1"/>
</dbReference>
<accession>A0A073CBF0</accession>
<dbReference type="AlphaFoldDB" id="A0A073CBF0"/>